<reference evidence="4" key="1">
    <citation type="journal article" date="2020" name="Stud. Mycol.">
        <title>101 Dothideomycetes genomes: A test case for predicting lifestyles and emergence of pathogens.</title>
        <authorList>
            <person name="Haridas S."/>
            <person name="Albert R."/>
            <person name="Binder M."/>
            <person name="Bloem J."/>
            <person name="LaButti K."/>
            <person name="Salamov A."/>
            <person name="Andreopoulos B."/>
            <person name="Baker S."/>
            <person name="Barry K."/>
            <person name="Bills G."/>
            <person name="Bluhm B."/>
            <person name="Cannon C."/>
            <person name="Castanera R."/>
            <person name="Culley D."/>
            <person name="Daum C."/>
            <person name="Ezra D."/>
            <person name="Gonzalez J."/>
            <person name="Henrissat B."/>
            <person name="Kuo A."/>
            <person name="Liang C."/>
            <person name="Lipzen A."/>
            <person name="Lutzoni F."/>
            <person name="Magnuson J."/>
            <person name="Mondo S."/>
            <person name="Nolan M."/>
            <person name="Ohm R."/>
            <person name="Pangilinan J."/>
            <person name="Park H.-J."/>
            <person name="Ramirez L."/>
            <person name="Alfaro M."/>
            <person name="Sun H."/>
            <person name="Tritt A."/>
            <person name="Yoshinaga Y."/>
            <person name="Zwiers L.-H."/>
            <person name="Turgeon B."/>
            <person name="Goodwin S."/>
            <person name="Spatafora J."/>
            <person name="Crous P."/>
            <person name="Grigoriev I."/>
        </authorList>
    </citation>
    <scope>NUCLEOTIDE SEQUENCE [LARGE SCALE GENOMIC DNA]</scope>
    <source>
        <strain evidence="4">CECT 20119</strain>
    </source>
</reference>
<feature type="compositionally biased region" description="Polar residues" evidence="1">
    <location>
        <begin position="724"/>
        <end position="745"/>
    </location>
</feature>
<feature type="region of interest" description="Disordered" evidence="1">
    <location>
        <begin position="61"/>
        <end position="266"/>
    </location>
</feature>
<evidence type="ECO:0000259" key="2">
    <source>
        <dbReference type="PROSITE" id="PS00028"/>
    </source>
</evidence>
<feature type="region of interest" description="Disordered" evidence="1">
    <location>
        <begin position="393"/>
        <end position="507"/>
    </location>
</feature>
<dbReference type="AlphaFoldDB" id="A0A6A6G074"/>
<feature type="region of interest" description="Disordered" evidence="1">
    <location>
        <begin position="1229"/>
        <end position="1255"/>
    </location>
</feature>
<feature type="region of interest" description="Disordered" evidence="1">
    <location>
        <begin position="829"/>
        <end position="961"/>
    </location>
</feature>
<feature type="compositionally biased region" description="Acidic residues" evidence="1">
    <location>
        <begin position="1237"/>
        <end position="1255"/>
    </location>
</feature>
<organism evidence="3 4">
    <name type="scientific">Elsinoe ampelina</name>
    <dbReference type="NCBI Taxonomy" id="302913"/>
    <lineage>
        <taxon>Eukaryota</taxon>
        <taxon>Fungi</taxon>
        <taxon>Dikarya</taxon>
        <taxon>Ascomycota</taxon>
        <taxon>Pezizomycotina</taxon>
        <taxon>Dothideomycetes</taxon>
        <taxon>Dothideomycetidae</taxon>
        <taxon>Myriangiales</taxon>
        <taxon>Elsinoaceae</taxon>
        <taxon>Elsinoe</taxon>
    </lineage>
</organism>
<sequence>MAPANYNYNTWNGAYDNRQQANNPPYGYGNNVSNNNQYGGSSTATYQPNSYQQTTNAQTNTSNAAYGRGWNYQPSQNESRAAETLSALSAQEPAPYSSTSTGTNQGYGNGAWDPAQQRPASSVAQSTASTQSYESAYSRGTQQTYSTAASTQPSTYSQDSSYAQNSTSNVGYQYPRTSQAFNPVNDARPRTNTGQSAQSKQKSAASPRIQQNGRASPAVTQAQNVATYTTQRPSTSGHQRVQSVTPTQLQQQARNAPPPLPAAPAQATIDPTQVYDPWPEQKRAAEKAAEERKRKEAEQAKAKAAEEAAERERKRKDEEKAAAEHERQRGIEQAKALTASALDAAMNAAEVSGTSTGNVMEEEMRAMFQKMRQFNAANPKLLAKLWEEERQAHVTKPGSVQESATSAAQIDTTMTPARTSSPAPEVSKAKKASAKKATSTPKAPKVPKAKKTATAKASETGTSASPAPPSTTKKTAAESAKAQSAPAVAPPAAATPTAVTAQGSASIWPPGRKQLLAETGAKWLNERKENTGKSITAEQLAELLNGNPSYPNLCASIEAMGIHLDRSAFARTLLTAVPDLNKPNATVASVVRASAASTAPSAALGAPVAPTSSQPATTGHSGVAPEAPMFNGAYRPQQPAPSPAPAVKPPPPQNAYLNKLNSLDRPLTKEETARKRVYEELQLMTNLEDDSDDDMPPPPKIQNTGQYGEFSSIMAPPPLDGHQQFGQQSVSAPQPLESRSFSGKNANPKLAELRNQIIVQPLRREKAARRSTYDPRTIARDVLLATGRHPEMRPLNGHLMGMQRLLANHGNSVEGHKYDLATIRWDLIDPGEPLPDSEDDRSDDGSEADDESDTLSARALARPNVPIPRALDAGDGTMTMAPAMPQPTLKGTGKKKPRGRPPRFSAPGAMQTMAGAGNGDNNKSQSNGTPQPRRTAGSPGSAPSGNRTGTPSGGTPSGGAIGYAALRAQAPIQYDEHGNQVKRRGRPVGWRKAIHSKEAHGLGSSGPSTQRPKSNMPSQSDMKRRGRPPAERQDREERAPSPRYNIYHCRWDQCNAELHNLDTLRKHVLKIHGIPLNKIFTCRWITCGASHATDAKGKAPAQGHHEFPTIDKWMTHVETTHILPLAQTLGDGPRSGLSDAYDSETSQAYLSDASGRIITPRATPLADVAEEDERQGNNLAPILRRGMPRVRGTLSQDQKDDEYKLQQLEAKKLILGPVWDKGGATLVTDKRRKGLYDDEDFEEETEADDGPEWEG</sequence>
<dbReference type="InterPro" id="IPR013087">
    <property type="entry name" value="Znf_C2H2_type"/>
</dbReference>
<dbReference type="OrthoDB" id="5424797at2759"/>
<gene>
    <name evidence="3" type="ORF">BDZ85DRAFT_322608</name>
</gene>
<feature type="compositionally biased region" description="Low complexity" evidence="1">
    <location>
        <begin position="454"/>
        <end position="502"/>
    </location>
</feature>
<feature type="region of interest" description="Disordered" evidence="1">
    <location>
        <begin position="281"/>
        <end position="330"/>
    </location>
</feature>
<feature type="compositionally biased region" description="Basic residues" evidence="1">
    <location>
        <begin position="892"/>
        <end position="901"/>
    </location>
</feature>
<feature type="compositionally biased region" description="Polar residues" evidence="1">
    <location>
        <begin position="96"/>
        <end position="106"/>
    </location>
</feature>
<feature type="compositionally biased region" description="Low complexity" evidence="1">
    <location>
        <begin position="141"/>
        <end position="158"/>
    </location>
</feature>
<dbReference type="Proteomes" id="UP000799538">
    <property type="component" value="Unassembled WGS sequence"/>
</dbReference>
<feature type="compositionally biased region" description="Pro residues" evidence="1">
    <location>
        <begin position="638"/>
        <end position="653"/>
    </location>
</feature>
<evidence type="ECO:0000256" key="1">
    <source>
        <dbReference type="SAM" id="MobiDB-lite"/>
    </source>
</evidence>
<feature type="region of interest" description="Disordered" evidence="1">
    <location>
        <begin position="16"/>
        <end position="48"/>
    </location>
</feature>
<feature type="region of interest" description="Disordered" evidence="1">
    <location>
        <begin position="996"/>
        <end position="1041"/>
    </location>
</feature>
<feature type="compositionally biased region" description="Polar residues" evidence="1">
    <location>
        <begin position="208"/>
        <end position="247"/>
    </location>
</feature>
<protein>
    <recommendedName>
        <fullName evidence="2">C2H2-type domain-containing protein</fullName>
    </recommendedName>
</protein>
<feature type="compositionally biased region" description="Acidic residues" evidence="1">
    <location>
        <begin position="835"/>
        <end position="853"/>
    </location>
</feature>
<feature type="compositionally biased region" description="Polar residues" evidence="1">
    <location>
        <begin position="919"/>
        <end position="932"/>
    </location>
</feature>
<feature type="compositionally biased region" description="Low complexity" evidence="1">
    <location>
        <begin position="195"/>
        <end position="206"/>
    </location>
</feature>
<feature type="compositionally biased region" description="Low complexity" evidence="1">
    <location>
        <begin position="120"/>
        <end position="132"/>
    </location>
</feature>
<feature type="compositionally biased region" description="Polar residues" evidence="1">
    <location>
        <begin position="30"/>
        <end position="48"/>
    </location>
</feature>
<keyword evidence="4" id="KW-1185">Reference proteome</keyword>
<evidence type="ECO:0000313" key="4">
    <source>
        <dbReference type="Proteomes" id="UP000799538"/>
    </source>
</evidence>
<evidence type="ECO:0000313" key="3">
    <source>
        <dbReference type="EMBL" id="KAF2219126.1"/>
    </source>
</evidence>
<accession>A0A6A6G074</accession>
<feature type="compositionally biased region" description="Polar residues" evidence="1">
    <location>
        <begin position="159"/>
        <end position="182"/>
    </location>
</feature>
<feature type="domain" description="C2H2-type" evidence="2">
    <location>
        <begin position="1049"/>
        <end position="1072"/>
    </location>
</feature>
<feature type="region of interest" description="Disordered" evidence="1">
    <location>
        <begin position="687"/>
        <end position="745"/>
    </location>
</feature>
<proteinExistence type="predicted"/>
<dbReference type="PROSITE" id="PS00028">
    <property type="entry name" value="ZINC_FINGER_C2H2_1"/>
    <property type="match status" value="1"/>
</dbReference>
<feature type="compositionally biased region" description="Basic and acidic residues" evidence="1">
    <location>
        <begin position="1028"/>
        <end position="1040"/>
    </location>
</feature>
<dbReference type="EMBL" id="ML992520">
    <property type="protein sequence ID" value="KAF2219126.1"/>
    <property type="molecule type" value="Genomic_DNA"/>
</dbReference>
<feature type="compositionally biased region" description="Polar residues" evidence="1">
    <location>
        <begin position="1005"/>
        <end position="1020"/>
    </location>
</feature>
<feature type="compositionally biased region" description="Polar residues" evidence="1">
    <location>
        <begin position="398"/>
        <end position="419"/>
    </location>
</feature>
<feature type="region of interest" description="Disordered" evidence="1">
    <location>
        <begin position="599"/>
        <end position="655"/>
    </location>
</feature>
<feature type="compositionally biased region" description="Polar residues" evidence="1">
    <location>
        <begin position="610"/>
        <end position="620"/>
    </location>
</feature>
<feature type="compositionally biased region" description="Gly residues" evidence="1">
    <location>
        <begin position="951"/>
        <end position="961"/>
    </location>
</feature>
<name>A0A6A6G074_9PEZI</name>